<dbReference type="Pfam" id="PF13966">
    <property type="entry name" value="zf-RVT"/>
    <property type="match status" value="1"/>
</dbReference>
<dbReference type="InterPro" id="IPR026960">
    <property type="entry name" value="RVT-Znf"/>
</dbReference>
<organism evidence="2 3">
    <name type="scientific">Ceratopteris richardii</name>
    <name type="common">Triangle waterfern</name>
    <dbReference type="NCBI Taxonomy" id="49495"/>
    <lineage>
        <taxon>Eukaryota</taxon>
        <taxon>Viridiplantae</taxon>
        <taxon>Streptophyta</taxon>
        <taxon>Embryophyta</taxon>
        <taxon>Tracheophyta</taxon>
        <taxon>Polypodiopsida</taxon>
        <taxon>Polypodiidae</taxon>
        <taxon>Polypodiales</taxon>
        <taxon>Pteridineae</taxon>
        <taxon>Pteridaceae</taxon>
        <taxon>Parkerioideae</taxon>
        <taxon>Ceratopteris</taxon>
    </lineage>
</organism>
<gene>
    <name evidence="2" type="ORF">KP509_11G001500</name>
</gene>
<proteinExistence type="predicted"/>
<dbReference type="AlphaFoldDB" id="A0A8T2TNI0"/>
<sequence>MWLILHHGVWCGSKARKFGIKDEVCMFCGNEEDIPHLFFSCVHAQKFWSLLQPYCQQWNINLAFKETLIGSSNKFDYALSNIWRGHILWFIWRSRNDRLFKNCRSSLLHSCFNGLKALGQKSITAVRDVPPGNFSLSEHLAITSPCKWRETLLQMYSKNRFEMVFLCT</sequence>
<feature type="domain" description="Reverse transcriptase zinc-binding" evidence="1">
    <location>
        <begin position="1"/>
        <end position="48"/>
    </location>
</feature>
<reference evidence="2" key="1">
    <citation type="submission" date="2021-08" db="EMBL/GenBank/DDBJ databases">
        <title>WGS assembly of Ceratopteris richardii.</title>
        <authorList>
            <person name="Marchant D.B."/>
            <person name="Chen G."/>
            <person name="Jenkins J."/>
            <person name="Shu S."/>
            <person name="Leebens-Mack J."/>
            <person name="Grimwood J."/>
            <person name="Schmutz J."/>
            <person name="Soltis P."/>
            <person name="Soltis D."/>
            <person name="Chen Z.-H."/>
        </authorList>
    </citation>
    <scope>NUCLEOTIDE SEQUENCE</scope>
    <source>
        <strain evidence="2">Whitten #5841</strain>
        <tissue evidence="2">Leaf</tissue>
    </source>
</reference>
<protein>
    <recommendedName>
        <fullName evidence="1">Reverse transcriptase zinc-binding domain-containing protein</fullName>
    </recommendedName>
</protein>
<evidence type="ECO:0000313" key="3">
    <source>
        <dbReference type="Proteomes" id="UP000825935"/>
    </source>
</evidence>
<accession>A0A8T2TNI0</accession>
<dbReference type="OrthoDB" id="1750965at2759"/>
<evidence type="ECO:0000313" key="2">
    <source>
        <dbReference type="EMBL" id="KAH7424292.1"/>
    </source>
</evidence>
<dbReference type="EMBL" id="CM035416">
    <property type="protein sequence ID" value="KAH7424292.1"/>
    <property type="molecule type" value="Genomic_DNA"/>
</dbReference>
<name>A0A8T2TNI0_CERRI</name>
<keyword evidence="3" id="KW-1185">Reference proteome</keyword>
<dbReference type="Proteomes" id="UP000825935">
    <property type="component" value="Chromosome 11"/>
</dbReference>
<comment type="caution">
    <text evidence="2">The sequence shown here is derived from an EMBL/GenBank/DDBJ whole genome shotgun (WGS) entry which is preliminary data.</text>
</comment>
<evidence type="ECO:0000259" key="1">
    <source>
        <dbReference type="Pfam" id="PF13966"/>
    </source>
</evidence>